<dbReference type="GO" id="GO:0045211">
    <property type="term" value="C:postsynaptic membrane"/>
    <property type="evidence" value="ECO:0007669"/>
    <property type="project" value="UniProtKB-SubCell"/>
</dbReference>
<evidence type="ECO:0000256" key="11">
    <source>
        <dbReference type="ARBA" id="ARBA00023180"/>
    </source>
</evidence>
<evidence type="ECO:0000256" key="9">
    <source>
        <dbReference type="ARBA" id="ARBA00023157"/>
    </source>
</evidence>
<dbReference type="EMBL" id="JAHQIW010005242">
    <property type="protein sequence ID" value="KAJ1365343.1"/>
    <property type="molecule type" value="Genomic_DNA"/>
</dbReference>
<feature type="domain" description="Neurotransmitter-gated ion-channel transmembrane" evidence="18">
    <location>
        <begin position="63"/>
        <end position="165"/>
    </location>
</feature>
<proteinExistence type="inferred from homology"/>
<dbReference type="InterPro" id="IPR036719">
    <property type="entry name" value="Neuro-gated_channel_TM_sf"/>
</dbReference>
<evidence type="ECO:0000256" key="16">
    <source>
        <dbReference type="SAM" id="MobiDB-lite"/>
    </source>
</evidence>
<dbReference type="InterPro" id="IPR006029">
    <property type="entry name" value="Neurotrans-gated_channel_TM"/>
</dbReference>
<dbReference type="GO" id="GO:0034220">
    <property type="term" value="P:monoatomic ion transmembrane transport"/>
    <property type="evidence" value="ECO:0007669"/>
    <property type="project" value="UniProtKB-KW"/>
</dbReference>
<dbReference type="Pfam" id="PF02932">
    <property type="entry name" value="Neur_chan_memb"/>
    <property type="match status" value="1"/>
</dbReference>
<evidence type="ECO:0000256" key="6">
    <source>
        <dbReference type="ARBA" id="ARBA00023018"/>
    </source>
</evidence>
<evidence type="ECO:0000256" key="17">
    <source>
        <dbReference type="SAM" id="Phobius"/>
    </source>
</evidence>
<evidence type="ECO:0000256" key="15">
    <source>
        <dbReference type="ARBA" id="ARBA00034104"/>
    </source>
</evidence>
<evidence type="ECO:0000256" key="14">
    <source>
        <dbReference type="ARBA" id="ARBA00023303"/>
    </source>
</evidence>
<keyword evidence="6" id="KW-0770">Synapse</keyword>
<evidence type="ECO:0000256" key="12">
    <source>
        <dbReference type="ARBA" id="ARBA00023257"/>
    </source>
</evidence>
<evidence type="ECO:0000256" key="5">
    <source>
        <dbReference type="ARBA" id="ARBA00022989"/>
    </source>
</evidence>
<sequence length="202" mass="23281">MSRPLRKDSPKPSPALNDNFSSTGREYREELKNSTRNQQSKSRLNFDPHLRNVKEKGACQAVLNNALDLKRNDGEERTKSYTKPFIWDRTNSAAPTVTFRKTRKTKGHVDDIIFINLLQQVRFIAEHFQQNEKESEISDDWTFVAMVLDRLFLIIFSVLNVGTMFIILEAPSLYDYSEAMNITLPSKPLGQANLFSSHTRNL</sequence>
<keyword evidence="20" id="KW-1185">Reference proteome</keyword>
<dbReference type="InterPro" id="IPR038050">
    <property type="entry name" value="Neuro_actylchol_rec"/>
</dbReference>
<gene>
    <name evidence="19" type="ORF">KIN20_025614</name>
</gene>
<comment type="subcellular location">
    <subcellularLocation>
        <location evidence="15">Postsynaptic cell membrane</location>
        <topology evidence="15">Multi-pass membrane protein</topology>
    </subcellularLocation>
</comment>
<dbReference type="Proteomes" id="UP001196413">
    <property type="component" value="Unassembled WGS sequence"/>
</dbReference>
<keyword evidence="14" id="KW-0407">Ion channel</keyword>
<keyword evidence="11" id="KW-0325">Glycoprotein</keyword>
<evidence type="ECO:0000256" key="3">
    <source>
        <dbReference type="ARBA" id="ARBA00022475"/>
    </source>
</evidence>
<evidence type="ECO:0000256" key="8">
    <source>
        <dbReference type="ARBA" id="ARBA00023136"/>
    </source>
</evidence>
<organism evidence="19 20">
    <name type="scientific">Parelaphostrongylus tenuis</name>
    <name type="common">Meningeal worm</name>
    <dbReference type="NCBI Taxonomy" id="148309"/>
    <lineage>
        <taxon>Eukaryota</taxon>
        <taxon>Metazoa</taxon>
        <taxon>Ecdysozoa</taxon>
        <taxon>Nematoda</taxon>
        <taxon>Chromadorea</taxon>
        <taxon>Rhabditida</taxon>
        <taxon>Rhabditina</taxon>
        <taxon>Rhabditomorpha</taxon>
        <taxon>Strongyloidea</taxon>
        <taxon>Metastrongylidae</taxon>
        <taxon>Parelaphostrongylus</taxon>
    </lineage>
</organism>
<evidence type="ECO:0000259" key="18">
    <source>
        <dbReference type="Pfam" id="PF02932"/>
    </source>
</evidence>
<dbReference type="GO" id="GO:0007268">
    <property type="term" value="P:chemical synaptic transmission"/>
    <property type="evidence" value="ECO:0007669"/>
    <property type="project" value="UniProtKB-ARBA"/>
</dbReference>
<evidence type="ECO:0000313" key="20">
    <source>
        <dbReference type="Proteomes" id="UP001196413"/>
    </source>
</evidence>
<keyword evidence="8 17" id="KW-0472">Membrane</keyword>
<dbReference type="FunFam" id="1.20.58.390:FF:000030">
    <property type="entry name" value="Acetylcholine receptor subunit alpha-L1"/>
    <property type="match status" value="1"/>
</dbReference>
<evidence type="ECO:0000256" key="2">
    <source>
        <dbReference type="ARBA" id="ARBA00022448"/>
    </source>
</evidence>
<keyword evidence="13" id="KW-1071">Ligand-gated ion channel</keyword>
<dbReference type="SUPFAM" id="SSF90112">
    <property type="entry name" value="Neurotransmitter-gated ion-channel transmembrane pore"/>
    <property type="match status" value="1"/>
</dbReference>
<keyword evidence="12" id="KW-0628">Postsynaptic cell membrane</keyword>
<feature type="compositionally biased region" description="Polar residues" evidence="16">
    <location>
        <begin position="34"/>
        <end position="43"/>
    </location>
</feature>
<comment type="caution">
    <text evidence="19">The sequence shown here is derived from an EMBL/GenBank/DDBJ whole genome shotgun (WGS) entry which is preliminary data.</text>
</comment>
<evidence type="ECO:0000256" key="7">
    <source>
        <dbReference type="ARBA" id="ARBA00023065"/>
    </source>
</evidence>
<comment type="similarity">
    <text evidence="1">Belongs to the ligand-gated ion channel (TC 1.A.9) family. Acetylcholine receptor (TC 1.A.9.1) subfamily.</text>
</comment>
<name>A0AAD5MZN5_PARTN</name>
<evidence type="ECO:0000256" key="1">
    <source>
        <dbReference type="ARBA" id="ARBA00009237"/>
    </source>
</evidence>
<keyword evidence="7" id="KW-0406">Ion transport</keyword>
<evidence type="ECO:0000256" key="4">
    <source>
        <dbReference type="ARBA" id="ARBA00022692"/>
    </source>
</evidence>
<protein>
    <recommendedName>
        <fullName evidence="18">Neurotransmitter-gated ion-channel transmembrane domain-containing protein</fullName>
    </recommendedName>
</protein>
<evidence type="ECO:0000256" key="10">
    <source>
        <dbReference type="ARBA" id="ARBA00023170"/>
    </source>
</evidence>
<feature type="region of interest" description="Disordered" evidence="16">
    <location>
        <begin position="1"/>
        <end position="49"/>
    </location>
</feature>
<keyword evidence="3" id="KW-1003">Cell membrane</keyword>
<keyword evidence="5 17" id="KW-1133">Transmembrane helix</keyword>
<keyword evidence="2" id="KW-0813">Transport</keyword>
<dbReference type="Gene3D" id="1.20.58.390">
    <property type="entry name" value="Neurotransmitter-gated ion-channel transmembrane domain"/>
    <property type="match status" value="1"/>
</dbReference>
<dbReference type="AlphaFoldDB" id="A0AAD5MZN5"/>
<keyword evidence="10" id="KW-0675">Receptor</keyword>
<keyword evidence="4 17" id="KW-0812">Transmembrane</keyword>
<keyword evidence="9" id="KW-1015">Disulfide bond</keyword>
<reference evidence="19" key="1">
    <citation type="submission" date="2021-06" db="EMBL/GenBank/DDBJ databases">
        <title>Parelaphostrongylus tenuis whole genome reference sequence.</title>
        <authorList>
            <person name="Garwood T.J."/>
            <person name="Larsen P.A."/>
            <person name="Fountain-Jones N.M."/>
            <person name="Garbe J.R."/>
            <person name="Macchietto M.G."/>
            <person name="Kania S.A."/>
            <person name="Gerhold R.W."/>
            <person name="Richards J.E."/>
            <person name="Wolf T.M."/>
        </authorList>
    </citation>
    <scope>NUCLEOTIDE SEQUENCE</scope>
    <source>
        <strain evidence="19">MNPRO001-30</strain>
        <tissue evidence="19">Meninges</tissue>
    </source>
</reference>
<evidence type="ECO:0000313" key="19">
    <source>
        <dbReference type="EMBL" id="KAJ1365343.1"/>
    </source>
</evidence>
<feature type="compositionally biased region" description="Basic and acidic residues" evidence="16">
    <location>
        <begin position="1"/>
        <end position="10"/>
    </location>
</feature>
<accession>A0AAD5MZN5</accession>
<evidence type="ECO:0000256" key="13">
    <source>
        <dbReference type="ARBA" id="ARBA00023286"/>
    </source>
</evidence>
<feature type="transmembrane region" description="Helical" evidence="17">
    <location>
        <begin position="151"/>
        <end position="168"/>
    </location>
</feature>